<name>A0A7C3F258_9CREN</name>
<dbReference type="AlphaFoldDB" id="A0A7C3F258"/>
<evidence type="ECO:0000313" key="1">
    <source>
        <dbReference type="EMBL" id="HFK20688.1"/>
    </source>
</evidence>
<reference evidence="1" key="1">
    <citation type="journal article" date="2020" name="mSystems">
        <title>Genome- and Community-Level Interaction Insights into Carbon Utilization and Element Cycling Functions of Hydrothermarchaeota in Hydrothermal Sediment.</title>
        <authorList>
            <person name="Zhou Z."/>
            <person name="Liu Y."/>
            <person name="Xu W."/>
            <person name="Pan J."/>
            <person name="Luo Z.H."/>
            <person name="Li M."/>
        </authorList>
    </citation>
    <scope>NUCLEOTIDE SEQUENCE [LARGE SCALE GENOMIC DNA]</scope>
    <source>
        <strain evidence="1">SpSt-468</strain>
    </source>
</reference>
<proteinExistence type="predicted"/>
<gene>
    <name evidence="1" type="ORF">ENS19_05325</name>
</gene>
<organism evidence="1">
    <name type="scientific">Candidatus Methanomethylicus mesodigestus</name>
    <dbReference type="NCBI Taxonomy" id="1867258"/>
    <lineage>
        <taxon>Archaea</taxon>
        <taxon>Thermoproteota</taxon>
        <taxon>Methanosuratincolia</taxon>
        <taxon>Candidatus Methanomethylicales</taxon>
        <taxon>Candidatus Methanomethylicaceae</taxon>
        <taxon>Candidatus Methanomethylicus</taxon>
    </lineage>
</organism>
<accession>A0A7C3F258</accession>
<dbReference type="EMBL" id="DSTX01000009">
    <property type="protein sequence ID" value="HFK20688.1"/>
    <property type="molecule type" value="Genomic_DNA"/>
</dbReference>
<comment type="caution">
    <text evidence="1">The sequence shown here is derived from an EMBL/GenBank/DDBJ whole genome shotgun (WGS) entry which is preliminary data.</text>
</comment>
<sequence>MLFAVSIVALLGMSVAYGLWYQTLYIYGTVNTGTVSATWTCHHCWDIEYNENTGEYKNYSSISCRGDGDTIYITVTNAYPCVHYYCAVNLTNTGTIPIKIYNPGFFNGNLSPNVGQLDFITNPNDVRWPPDYKHPDVLPSLWITNGTQVHPGQFAMGVFHIHLENTAEQGATYVFAYKLVVEQWNEFPMAPPVPDNGAS</sequence>
<protein>
    <submittedName>
        <fullName evidence="1">Uncharacterized protein</fullName>
    </submittedName>
</protein>